<feature type="region of interest" description="Disordered" evidence="2">
    <location>
        <begin position="530"/>
        <end position="549"/>
    </location>
</feature>
<evidence type="ECO:0000256" key="2">
    <source>
        <dbReference type="SAM" id="MobiDB-lite"/>
    </source>
</evidence>
<keyword evidence="3" id="KW-1133">Transmembrane helix</keyword>
<gene>
    <name evidence="4" type="ORF">Z519_10511</name>
</gene>
<dbReference type="SUPFAM" id="SSF56300">
    <property type="entry name" value="Metallo-dependent phosphatases"/>
    <property type="match status" value="1"/>
</dbReference>
<proteinExistence type="predicted"/>
<evidence type="ECO:0000256" key="3">
    <source>
        <dbReference type="SAM" id="Phobius"/>
    </source>
</evidence>
<feature type="transmembrane region" description="Helical" evidence="3">
    <location>
        <begin position="502"/>
        <end position="521"/>
    </location>
</feature>
<evidence type="ECO:0000313" key="5">
    <source>
        <dbReference type="Proteomes" id="UP000053789"/>
    </source>
</evidence>
<keyword evidence="5" id="KW-1185">Reference proteome</keyword>
<dbReference type="VEuPathDB" id="FungiDB:Z519_10511"/>
<evidence type="ECO:0008006" key="6">
    <source>
        <dbReference type="Google" id="ProtNLM"/>
    </source>
</evidence>
<dbReference type="GO" id="GO:0016020">
    <property type="term" value="C:membrane"/>
    <property type="evidence" value="ECO:0007669"/>
    <property type="project" value="GOC"/>
</dbReference>
<dbReference type="RefSeq" id="XP_016615695.1">
    <property type="nucleotide sequence ID" value="XM_016768227.1"/>
</dbReference>
<sequence>MYKDGLADKLLRLLSLVALCSTTYLYLYPIFHGCVFSWRNISTTTAFSETFHQHWTLLRDSDLHPALSRAPFRLLALADPQLEGDSSLPKPEDSFIPRLRQHWAKLCTEESQYWLSSALDTVQEVVLKDLPEALKALRKRLDLFGNDYYLGHIYRTLHWWTKPTHVAVLGDLIGSQWVTDEEFGWRGWRFWNRVFVGGRRVEDDITTPSNKSKQTFFEMHDTNWERRLINIAGNHDIGYAGDISRGRMDRFEKVFGKANWDVRFQYPRFNSTETGTEIDLQPSLHLIVLNSLVLDSPALSEDVQTETFDYLNDLISHRLRPVEDRSSFTLLLTHLPLHKKEGTCVDAPFFDYWGNDNGGGVYKPHGVKEQNHLSEQTSQKGTLQALFGMSGDLGAPAEGKGRSGLILTGHDHEGCDVWHFIPSESVWSTPEDNGEEKRRTSWDQCKWQHANLSNAHTGVREITLRSMMGDYGGNAGLLSAWFDYESSEWMYHIQMCGLNVKLWWAVHVFDVVVAGIYGIGLRHRLLRPAMEPSTDKPGAPRSKPEGTSK</sequence>
<dbReference type="PANTHER" id="PTHR13315:SF1">
    <property type="entry name" value="PROTEIN TED1"/>
    <property type="match status" value="1"/>
</dbReference>
<dbReference type="GeneID" id="27703439"/>
<accession>A0A0D2EG78</accession>
<feature type="transmembrane region" description="Helical" evidence="3">
    <location>
        <begin position="12"/>
        <end position="31"/>
    </location>
</feature>
<dbReference type="GO" id="GO:0005783">
    <property type="term" value="C:endoplasmic reticulum"/>
    <property type="evidence" value="ECO:0007669"/>
    <property type="project" value="TreeGrafter"/>
</dbReference>
<keyword evidence="1 3" id="KW-0472">Membrane</keyword>
<evidence type="ECO:0000256" key="1">
    <source>
        <dbReference type="ARBA" id="ARBA00023136"/>
    </source>
</evidence>
<dbReference type="OrthoDB" id="9984693at2759"/>
<name>A0A0D2EG78_CLAB1</name>
<protein>
    <recommendedName>
        <fullName evidence="6">Calcineurin-like phosphoesterase domain-containing protein</fullName>
    </recommendedName>
</protein>
<dbReference type="Proteomes" id="UP000053789">
    <property type="component" value="Unassembled WGS sequence"/>
</dbReference>
<dbReference type="HOGENOM" id="CLU_021690_0_0_1"/>
<dbReference type="GO" id="GO:0006506">
    <property type="term" value="P:GPI anchor biosynthetic process"/>
    <property type="evidence" value="ECO:0007669"/>
    <property type="project" value="InterPro"/>
</dbReference>
<dbReference type="InterPro" id="IPR029052">
    <property type="entry name" value="Metallo-depent_PP-like"/>
</dbReference>
<keyword evidence="3" id="KW-0812">Transmembrane</keyword>
<reference evidence="4" key="1">
    <citation type="submission" date="2015-01" db="EMBL/GenBank/DDBJ databases">
        <title>The Genome Sequence of Cladophialophora bantiana CBS 173.52.</title>
        <authorList>
            <consortium name="The Broad Institute Genomics Platform"/>
            <person name="Cuomo C."/>
            <person name="de Hoog S."/>
            <person name="Gorbushina A."/>
            <person name="Stielow B."/>
            <person name="Teixiera M."/>
            <person name="Abouelleil A."/>
            <person name="Chapman S.B."/>
            <person name="Priest M."/>
            <person name="Young S.K."/>
            <person name="Wortman J."/>
            <person name="Nusbaum C."/>
            <person name="Birren B."/>
        </authorList>
    </citation>
    <scope>NUCLEOTIDE SEQUENCE [LARGE SCALE GENOMIC DNA]</scope>
    <source>
        <strain evidence="4">CBS 173.52</strain>
    </source>
</reference>
<dbReference type="EMBL" id="KN846997">
    <property type="protein sequence ID" value="KIW89026.1"/>
    <property type="molecule type" value="Genomic_DNA"/>
</dbReference>
<dbReference type="InterPro" id="IPR033308">
    <property type="entry name" value="PGAP5/Cdc1/Ted1"/>
</dbReference>
<organism evidence="4 5">
    <name type="scientific">Cladophialophora bantiana (strain ATCC 10958 / CBS 173.52 / CDC B-1940 / NIH 8579)</name>
    <name type="common">Xylohypha bantiana</name>
    <dbReference type="NCBI Taxonomy" id="1442370"/>
    <lineage>
        <taxon>Eukaryota</taxon>
        <taxon>Fungi</taxon>
        <taxon>Dikarya</taxon>
        <taxon>Ascomycota</taxon>
        <taxon>Pezizomycotina</taxon>
        <taxon>Eurotiomycetes</taxon>
        <taxon>Chaetothyriomycetidae</taxon>
        <taxon>Chaetothyriales</taxon>
        <taxon>Herpotrichiellaceae</taxon>
        <taxon>Cladophialophora</taxon>
    </lineage>
</organism>
<evidence type="ECO:0000313" key="4">
    <source>
        <dbReference type="EMBL" id="KIW89026.1"/>
    </source>
</evidence>
<dbReference type="AlphaFoldDB" id="A0A0D2EG78"/>
<dbReference type="PANTHER" id="PTHR13315">
    <property type="entry name" value="METALLO PHOSPHOESTERASE RELATED"/>
    <property type="match status" value="1"/>
</dbReference>